<gene>
    <name evidence="2" type="ORF">DDQ50_03510</name>
</gene>
<organism evidence="2 3">
    <name type="scientific">Amnibacterium flavum</name>
    <dbReference type="NCBI Taxonomy" id="2173173"/>
    <lineage>
        <taxon>Bacteria</taxon>
        <taxon>Bacillati</taxon>
        <taxon>Actinomycetota</taxon>
        <taxon>Actinomycetes</taxon>
        <taxon>Micrococcales</taxon>
        <taxon>Microbacteriaceae</taxon>
        <taxon>Amnibacterium</taxon>
    </lineage>
</organism>
<keyword evidence="1" id="KW-1133">Transmembrane helix</keyword>
<keyword evidence="1" id="KW-0472">Membrane</keyword>
<evidence type="ECO:0000256" key="1">
    <source>
        <dbReference type="SAM" id="Phobius"/>
    </source>
</evidence>
<evidence type="ECO:0000313" key="2">
    <source>
        <dbReference type="EMBL" id="PVZ95575.1"/>
    </source>
</evidence>
<dbReference type="AlphaFoldDB" id="A0A2V1HSJ7"/>
<protein>
    <recommendedName>
        <fullName evidence="4">DUF4239 domain-containing protein</fullName>
    </recommendedName>
</protein>
<feature type="transmembrane region" description="Helical" evidence="1">
    <location>
        <begin position="215"/>
        <end position="235"/>
    </location>
</feature>
<keyword evidence="3" id="KW-1185">Reference proteome</keyword>
<evidence type="ECO:0000313" key="3">
    <source>
        <dbReference type="Proteomes" id="UP000244893"/>
    </source>
</evidence>
<sequence>MGDFLYQWPIWLSLPIFVAGFLLVSWGVLLVLRGPVRRAAVDSLEWDRVLGYAITAYGVFYGILLALVAVSVYENFMRVDEAVLAETSAIATLFRDVSGYPDPIAGQLMDALRSYTEGVVTIDFPAQALGRVPTEDDMRVLGLQDLLLSFEPTTPGMQVLHNNTIAAFNDLILARRTRVDMTHLALPSLFWVVIGIGALLNAVLLGLIEVKRVRVHLFMSGVIAVFVGLLIFVTADMDHPYSGEVAVTSEDYQDLLDDLLD</sequence>
<dbReference type="RefSeq" id="WP_116755310.1">
    <property type="nucleotide sequence ID" value="NZ_JBHUEX010000001.1"/>
</dbReference>
<dbReference type="Proteomes" id="UP000244893">
    <property type="component" value="Unassembled WGS sequence"/>
</dbReference>
<dbReference type="Pfam" id="PF14023">
    <property type="entry name" value="Bestrophin-like"/>
    <property type="match status" value="1"/>
</dbReference>
<dbReference type="OrthoDB" id="940913at2"/>
<feature type="transmembrane region" description="Helical" evidence="1">
    <location>
        <begin position="52"/>
        <end position="73"/>
    </location>
</feature>
<dbReference type="EMBL" id="QEOP01000001">
    <property type="protein sequence ID" value="PVZ95575.1"/>
    <property type="molecule type" value="Genomic_DNA"/>
</dbReference>
<name>A0A2V1HSJ7_9MICO</name>
<evidence type="ECO:0008006" key="4">
    <source>
        <dbReference type="Google" id="ProtNLM"/>
    </source>
</evidence>
<keyword evidence="1" id="KW-0812">Transmembrane</keyword>
<feature type="transmembrane region" description="Helical" evidence="1">
    <location>
        <begin position="188"/>
        <end position="208"/>
    </location>
</feature>
<reference evidence="2 3" key="1">
    <citation type="submission" date="2018-05" db="EMBL/GenBank/DDBJ databases">
        <title>Amnibacterium sp. M8JJ-5, whole genome shotgun sequence.</title>
        <authorList>
            <person name="Tuo L."/>
        </authorList>
    </citation>
    <scope>NUCLEOTIDE SEQUENCE [LARGE SCALE GENOMIC DNA]</scope>
    <source>
        <strain evidence="2 3">M8JJ-5</strain>
    </source>
</reference>
<dbReference type="InterPro" id="IPR025333">
    <property type="entry name" value="DUF4239"/>
</dbReference>
<comment type="caution">
    <text evidence="2">The sequence shown here is derived from an EMBL/GenBank/DDBJ whole genome shotgun (WGS) entry which is preliminary data.</text>
</comment>
<feature type="transmembrane region" description="Helical" evidence="1">
    <location>
        <begin position="12"/>
        <end position="32"/>
    </location>
</feature>
<accession>A0A2V1HSJ7</accession>
<proteinExistence type="predicted"/>